<reference evidence="2" key="1">
    <citation type="submission" date="2022-11" db="EMBL/GenBank/DDBJ databases">
        <title>Genome Resource of Sclerotinia nivalis Strain SnTB1, a Plant Pathogen Isolated from American Ginseng.</title>
        <authorList>
            <person name="Fan S."/>
        </authorList>
    </citation>
    <scope>NUCLEOTIDE SEQUENCE</scope>
    <source>
        <strain evidence="2">SnTB1</strain>
    </source>
</reference>
<dbReference type="Proteomes" id="UP001152300">
    <property type="component" value="Unassembled WGS sequence"/>
</dbReference>
<keyword evidence="1" id="KW-0812">Transmembrane</keyword>
<feature type="transmembrane region" description="Helical" evidence="1">
    <location>
        <begin position="84"/>
        <end position="104"/>
    </location>
</feature>
<gene>
    <name evidence="2" type="ORF">OCU04_009964</name>
</gene>
<feature type="transmembrane region" description="Helical" evidence="1">
    <location>
        <begin position="116"/>
        <end position="134"/>
    </location>
</feature>
<keyword evidence="1" id="KW-0472">Membrane</keyword>
<keyword evidence="1" id="KW-1133">Transmembrane helix</keyword>
<keyword evidence="3" id="KW-1185">Reference proteome</keyword>
<evidence type="ECO:0000313" key="2">
    <source>
        <dbReference type="EMBL" id="KAJ8060883.1"/>
    </source>
</evidence>
<dbReference type="AlphaFoldDB" id="A0A9X0AH70"/>
<accession>A0A9X0AH70</accession>
<evidence type="ECO:0000313" key="3">
    <source>
        <dbReference type="Proteomes" id="UP001152300"/>
    </source>
</evidence>
<evidence type="ECO:0000256" key="1">
    <source>
        <dbReference type="SAM" id="Phobius"/>
    </source>
</evidence>
<proteinExistence type="predicted"/>
<protein>
    <submittedName>
        <fullName evidence="2">Uncharacterized protein</fullName>
    </submittedName>
</protein>
<dbReference type="InterPro" id="IPR036259">
    <property type="entry name" value="MFS_trans_sf"/>
</dbReference>
<name>A0A9X0AH70_9HELO</name>
<comment type="caution">
    <text evidence="2">The sequence shown here is derived from an EMBL/GenBank/DDBJ whole genome shotgun (WGS) entry which is preliminary data.</text>
</comment>
<dbReference type="InterPro" id="IPR050327">
    <property type="entry name" value="Proton-linked_MCT"/>
</dbReference>
<dbReference type="EMBL" id="JAPEIS010000012">
    <property type="protein sequence ID" value="KAJ8060883.1"/>
    <property type="molecule type" value="Genomic_DNA"/>
</dbReference>
<dbReference type="OrthoDB" id="6509908at2759"/>
<feature type="transmembrane region" description="Helical" evidence="1">
    <location>
        <begin position="43"/>
        <end position="63"/>
    </location>
</feature>
<organism evidence="2 3">
    <name type="scientific">Sclerotinia nivalis</name>
    <dbReference type="NCBI Taxonomy" id="352851"/>
    <lineage>
        <taxon>Eukaryota</taxon>
        <taxon>Fungi</taxon>
        <taxon>Dikarya</taxon>
        <taxon>Ascomycota</taxon>
        <taxon>Pezizomycotina</taxon>
        <taxon>Leotiomycetes</taxon>
        <taxon>Helotiales</taxon>
        <taxon>Sclerotiniaceae</taxon>
        <taxon>Sclerotinia</taxon>
    </lineage>
</organism>
<sequence>MCPELLPENIHHPEMANPFHDSSVETESVEVPLPSDEVPNGGFLAWLHVAGSWCIFVNTWGIINTYGVYQKSSQANLLSSESESTFSWIGSVQAALLYIIGAAAGPIFDAGHMRALIWSGAILSVLGMMLTSIAKTYCK</sequence>
<dbReference type="SUPFAM" id="SSF103473">
    <property type="entry name" value="MFS general substrate transporter"/>
    <property type="match status" value="1"/>
</dbReference>
<dbReference type="PANTHER" id="PTHR11360:SF234">
    <property type="entry name" value="MFS-TYPE TRANSPORTER DBAD-RELATED"/>
    <property type="match status" value="1"/>
</dbReference>
<dbReference type="PANTHER" id="PTHR11360">
    <property type="entry name" value="MONOCARBOXYLATE TRANSPORTER"/>
    <property type="match status" value="1"/>
</dbReference>